<dbReference type="Proteomes" id="UP000253153">
    <property type="component" value="Unassembled WGS sequence"/>
</dbReference>
<feature type="signal peptide" evidence="1">
    <location>
        <begin position="1"/>
        <end position="18"/>
    </location>
</feature>
<keyword evidence="3" id="KW-1185">Reference proteome</keyword>
<dbReference type="OrthoDB" id="5403707at2759"/>
<evidence type="ECO:0000313" key="2">
    <source>
        <dbReference type="EMBL" id="RBR24101.1"/>
    </source>
</evidence>
<dbReference type="RefSeq" id="XP_031018692.1">
    <property type="nucleotide sequence ID" value="XM_031157249.1"/>
</dbReference>
<proteinExistence type="predicted"/>
<dbReference type="EMBL" id="QKXC01000063">
    <property type="protein sequence ID" value="RBR24101.1"/>
    <property type="molecule type" value="Genomic_DNA"/>
</dbReference>
<evidence type="ECO:0000256" key="1">
    <source>
        <dbReference type="SAM" id="SignalP"/>
    </source>
</evidence>
<comment type="caution">
    <text evidence="2">The sequence shown here is derived from an EMBL/GenBank/DDBJ whole genome shotgun (WGS) entry which is preliminary data.</text>
</comment>
<sequence length="225" mass="24645">MKATILYTYVALMGMASAQQACEEGKRVTISPGYTVEFKCGKYRLGQSYSNVMSHEDCAAKCQVANIDVCTYHAAQKKCIVGDPNGKEGTSSGATYMVRVPEEPEDPFAEEEEDPFKETCEEEKEGLSGKLGKCNAKLDKYNAMLDAALGKPSCGVDKWGYGYYKTIGGMSLADCKAACDADKKCLSYSGYTPEGVRNCYLYDKETAKVPDNKYPGWAQSDIRCN</sequence>
<feature type="chain" id="PRO_5016679611" description="Apple domain-containing protein" evidence="1">
    <location>
        <begin position="19"/>
        <end position="225"/>
    </location>
</feature>
<keyword evidence="1" id="KW-0732">Signal</keyword>
<dbReference type="AlphaFoldDB" id="A0A366S457"/>
<evidence type="ECO:0000313" key="3">
    <source>
        <dbReference type="Proteomes" id="UP000253153"/>
    </source>
</evidence>
<gene>
    <name evidence="2" type="ORF">FIESC28_03100</name>
</gene>
<protein>
    <recommendedName>
        <fullName evidence="4">Apple domain-containing protein</fullName>
    </recommendedName>
</protein>
<name>A0A366S457_9HYPO</name>
<evidence type="ECO:0008006" key="4">
    <source>
        <dbReference type="Google" id="ProtNLM"/>
    </source>
</evidence>
<organism evidence="2 3">
    <name type="scientific">Fusarium coffeatum</name>
    <dbReference type="NCBI Taxonomy" id="231269"/>
    <lineage>
        <taxon>Eukaryota</taxon>
        <taxon>Fungi</taxon>
        <taxon>Dikarya</taxon>
        <taxon>Ascomycota</taxon>
        <taxon>Pezizomycotina</taxon>
        <taxon>Sordariomycetes</taxon>
        <taxon>Hypocreomycetidae</taxon>
        <taxon>Hypocreales</taxon>
        <taxon>Nectriaceae</taxon>
        <taxon>Fusarium</taxon>
        <taxon>Fusarium incarnatum-equiseti species complex</taxon>
    </lineage>
</organism>
<accession>A0A366S457</accession>
<reference evidence="2 3" key="1">
    <citation type="submission" date="2018-06" db="EMBL/GenBank/DDBJ databases">
        <title>Fusarium incarnatum-equiseti species complex species 28.</title>
        <authorList>
            <person name="Gardiner D.M."/>
        </authorList>
    </citation>
    <scope>NUCLEOTIDE SEQUENCE [LARGE SCALE GENOMIC DNA]</scope>
    <source>
        <strain evidence="2 3">FIESC_28</strain>
    </source>
</reference>
<dbReference type="GeneID" id="41992545"/>